<dbReference type="EMBL" id="DYXE01000021">
    <property type="protein sequence ID" value="HJH49030.1"/>
    <property type="molecule type" value="Genomic_DNA"/>
</dbReference>
<protein>
    <submittedName>
        <fullName evidence="4">LysM peptidoglycan-binding domain-containing protein</fullName>
    </submittedName>
</protein>
<accession>A0A9D2VWE1</accession>
<feature type="region of interest" description="Disordered" evidence="1">
    <location>
        <begin position="250"/>
        <end position="316"/>
    </location>
</feature>
<evidence type="ECO:0000256" key="1">
    <source>
        <dbReference type="SAM" id="MobiDB-lite"/>
    </source>
</evidence>
<name>A0A9D2VWE1_9FIRM</name>
<dbReference type="SMART" id="SM00257">
    <property type="entry name" value="LysM"/>
    <property type="match status" value="1"/>
</dbReference>
<dbReference type="Proteomes" id="UP000813420">
    <property type="component" value="Unassembled WGS sequence"/>
</dbReference>
<comment type="caution">
    <text evidence="4">The sequence shown here is derived from an EMBL/GenBank/DDBJ whole genome shotgun (WGS) entry which is preliminary data.</text>
</comment>
<keyword evidence="2" id="KW-1133">Transmembrane helix</keyword>
<evidence type="ECO:0000256" key="2">
    <source>
        <dbReference type="SAM" id="Phobius"/>
    </source>
</evidence>
<proteinExistence type="predicted"/>
<feature type="transmembrane region" description="Helical" evidence="2">
    <location>
        <begin position="216"/>
        <end position="236"/>
    </location>
</feature>
<dbReference type="Pfam" id="PF01476">
    <property type="entry name" value="LysM"/>
    <property type="match status" value="1"/>
</dbReference>
<reference evidence="4" key="2">
    <citation type="submission" date="2021-09" db="EMBL/GenBank/DDBJ databases">
        <authorList>
            <person name="Gilroy R."/>
        </authorList>
    </citation>
    <scope>NUCLEOTIDE SEQUENCE</scope>
    <source>
        <strain evidence="4">USAMLcec4-12693</strain>
    </source>
</reference>
<gene>
    <name evidence="4" type="ORF">K8V39_02055</name>
</gene>
<feature type="compositionally biased region" description="Low complexity" evidence="1">
    <location>
        <begin position="294"/>
        <end position="304"/>
    </location>
</feature>
<dbReference type="RefSeq" id="WP_270645173.1">
    <property type="nucleotide sequence ID" value="NZ_CAKNNN010000001.1"/>
</dbReference>
<reference evidence="4" key="1">
    <citation type="journal article" date="2021" name="PeerJ">
        <title>Extensive microbial diversity within the chicken gut microbiome revealed by metagenomics and culture.</title>
        <authorList>
            <person name="Gilroy R."/>
            <person name="Ravi A."/>
            <person name="Getino M."/>
            <person name="Pursley I."/>
            <person name="Horton D.L."/>
            <person name="Alikhan N.F."/>
            <person name="Baker D."/>
            <person name="Gharbi K."/>
            <person name="Hall N."/>
            <person name="Watson M."/>
            <person name="Adriaenssens E.M."/>
            <person name="Foster-Nyarko E."/>
            <person name="Jarju S."/>
            <person name="Secka A."/>
            <person name="Antonio M."/>
            <person name="Oren A."/>
            <person name="Chaudhuri R.R."/>
            <person name="La Ragione R."/>
            <person name="Hildebrand F."/>
            <person name="Pallen M.J."/>
        </authorList>
    </citation>
    <scope>NUCLEOTIDE SEQUENCE</scope>
    <source>
        <strain evidence="4">USAMLcec4-12693</strain>
    </source>
</reference>
<dbReference type="CDD" id="cd00118">
    <property type="entry name" value="LysM"/>
    <property type="match status" value="1"/>
</dbReference>
<evidence type="ECO:0000259" key="3">
    <source>
        <dbReference type="PROSITE" id="PS51782"/>
    </source>
</evidence>
<dbReference type="InterPro" id="IPR036779">
    <property type="entry name" value="LysM_dom_sf"/>
</dbReference>
<evidence type="ECO:0000313" key="4">
    <source>
        <dbReference type="EMBL" id="HJH49030.1"/>
    </source>
</evidence>
<feature type="compositionally biased region" description="Acidic residues" evidence="1">
    <location>
        <begin position="266"/>
        <end position="277"/>
    </location>
</feature>
<dbReference type="AlphaFoldDB" id="A0A9D2VWE1"/>
<feature type="domain" description="LysM" evidence="3">
    <location>
        <begin position="329"/>
        <end position="376"/>
    </location>
</feature>
<keyword evidence="2" id="KW-0812">Transmembrane</keyword>
<dbReference type="Gene3D" id="3.10.350.10">
    <property type="entry name" value="LysM domain"/>
    <property type="match status" value="1"/>
</dbReference>
<dbReference type="SUPFAM" id="SSF54106">
    <property type="entry name" value="LysM domain"/>
    <property type="match status" value="1"/>
</dbReference>
<keyword evidence="2" id="KW-0472">Membrane</keyword>
<sequence>MERQLPKNVRQIGNVSDEPKIYVEDYVDTYLNQLKDKAKEEPVGIALAGEILVLEGQPVVYISGAFRLAEVEVRGKEISLKEETVKQMETDRKKYFPETEIVGWGLIEDGKPMGRSREVGRIHSKYFSKDQSVFIWKDSLDGEEVFYAFKYGELMQMGGHYVFYEKNPAMQNYMISTRKKIGVTPSEVVEDRAAKDFRSVVRERMDAKSDRQNSRLIYITSALLVVVVLVIGVSTMNNYDKMEAVQSSLESLSQSVNSPESQTETVTEDEGDDEEEGAAAKAQVETGETESVQEASGDTASDSSGEGDTDDTGAVMTADPSEIDLDEDDYYVVQKGDTLDTISMKVYGDAAHVDAICRMNGLSDGNLIYIGQKLLLP</sequence>
<dbReference type="InterPro" id="IPR018392">
    <property type="entry name" value="LysM"/>
</dbReference>
<organism evidence="4 5">
    <name type="scientific">Merdimonas faecis</name>
    <dbReference type="NCBI Taxonomy" id="1653435"/>
    <lineage>
        <taxon>Bacteria</taxon>
        <taxon>Bacillati</taxon>
        <taxon>Bacillota</taxon>
        <taxon>Clostridia</taxon>
        <taxon>Lachnospirales</taxon>
        <taxon>Lachnospiraceae</taxon>
        <taxon>Merdimonas</taxon>
    </lineage>
</organism>
<evidence type="ECO:0000313" key="5">
    <source>
        <dbReference type="Proteomes" id="UP000813420"/>
    </source>
</evidence>
<dbReference type="PROSITE" id="PS51782">
    <property type="entry name" value="LYSM"/>
    <property type="match status" value="1"/>
</dbReference>